<dbReference type="InterPro" id="IPR005822">
    <property type="entry name" value="Ribosomal_uL13"/>
</dbReference>
<dbReference type="InterPro" id="IPR005823">
    <property type="entry name" value="Ribosomal_uL13_bac-type"/>
</dbReference>
<evidence type="ECO:0000256" key="2">
    <source>
        <dbReference type="ARBA" id="ARBA00011838"/>
    </source>
</evidence>
<evidence type="ECO:0000256" key="4">
    <source>
        <dbReference type="ARBA" id="ARBA00023274"/>
    </source>
</evidence>
<evidence type="ECO:0000256" key="6">
    <source>
        <dbReference type="HAMAP-Rule" id="MF_01366"/>
    </source>
</evidence>
<comment type="function">
    <text evidence="6">This protein is one of the early assembly proteins of the 50S ribosomal subunit, although it is not seen to bind rRNA by itself. It is important during the early stages of 50S assembly.</text>
</comment>
<dbReference type="GO" id="GO:1990904">
    <property type="term" value="C:ribonucleoprotein complex"/>
    <property type="evidence" value="ECO:0007669"/>
    <property type="project" value="UniProtKB-KW"/>
</dbReference>
<dbReference type="CDD" id="cd00392">
    <property type="entry name" value="Ribosomal_L13"/>
    <property type="match status" value="1"/>
</dbReference>
<dbReference type="PIRSF" id="PIRSF002181">
    <property type="entry name" value="Ribosomal_L13"/>
    <property type="match status" value="1"/>
</dbReference>
<proteinExistence type="inferred from homology"/>
<keyword evidence="3 6" id="KW-0689">Ribosomal protein</keyword>
<dbReference type="EMBL" id="CP053452">
    <property type="protein sequence ID" value="QJW93696.1"/>
    <property type="molecule type" value="Genomic_DNA"/>
</dbReference>
<dbReference type="NCBIfam" id="TIGR01066">
    <property type="entry name" value="rplM_bact"/>
    <property type="match status" value="1"/>
</dbReference>
<evidence type="ECO:0000256" key="5">
    <source>
        <dbReference type="ARBA" id="ARBA00035201"/>
    </source>
</evidence>
<name>A0A6M5YK85_9BACT</name>
<dbReference type="KEGG" id="ftj:FTUN_1204"/>
<dbReference type="RefSeq" id="WP_171469848.1">
    <property type="nucleotide sequence ID" value="NZ_CP053452.2"/>
</dbReference>
<dbReference type="AlphaFoldDB" id="A0A6M5YK85"/>
<evidence type="ECO:0000256" key="1">
    <source>
        <dbReference type="ARBA" id="ARBA00006227"/>
    </source>
</evidence>
<organism evidence="7 8">
    <name type="scientific">Frigoriglobus tundricola</name>
    <dbReference type="NCBI Taxonomy" id="2774151"/>
    <lineage>
        <taxon>Bacteria</taxon>
        <taxon>Pseudomonadati</taxon>
        <taxon>Planctomycetota</taxon>
        <taxon>Planctomycetia</taxon>
        <taxon>Gemmatales</taxon>
        <taxon>Gemmataceae</taxon>
        <taxon>Frigoriglobus</taxon>
    </lineage>
</organism>
<dbReference type="InterPro" id="IPR036899">
    <property type="entry name" value="Ribosomal_uL13_sf"/>
</dbReference>
<dbReference type="Gene3D" id="3.90.1180.10">
    <property type="entry name" value="Ribosomal protein L13"/>
    <property type="match status" value="1"/>
</dbReference>
<dbReference type="FunFam" id="3.90.1180.10:FF:000001">
    <property type="entry name" value="50S ribosomal protein L13"/>
    <property type="match status" value="1"/>
</dbReference>
<dbReference type="HAMAP" id="MF_01366">
    <property type="entry name" value="Ribosomal_uL13"/>
    <property type="match status" value="1"/>
</dbReference>
<dbReference type="Pfam" id="PF00572">
    <property type="entry name" value="Ribosomal_L13"/>
    <property type="match status" value="1"/>
</dbReference>
<keyword evidence="8" id="KW-1185">Reference proteome</keyword>
<comment type="subunit">
    <text evidence="2 6">Part of the 50S ribosomal subunit.</text>
</comment>
<dbReference type="PANTHER" id="PTHR11545:SF2">
    <property type="entry name" value="LARGE RIBOSOMAL SUBUNIT PROTEIN UL13M"/>
    <property type="match status" value="1"/>
</dbReference>
<evidence type="ECO:0000313" key="8">
    <source>
        <dbReference type="Proteomes" id="UP000503447"/>
    </source>
</evidence>
<dbReference type="GO" id="GO:0005840">
    <property type="term" value="C:ribosome"/>
    <property type="evidence" value="ECO:0007669"/>
    <property type="project" value="UniProtKB-KW"/>
</dbReference>
<dbReference type="GO" id="GO:0017148">
    <property type="term" value="P:negative regulation of translation"/>
    <property type="evidence" value="ECO:0007669"/>
    <property type="project" value="TreeGrafter"/>
</dbReference>
<dbReference type="Proteomes" id="UP000503447">
    <property type="component" value="Chromosome"/>
</dbReference>
<accession>A0A6M5YK85</accession>
<evidence type="ECO:0000256" key="3">
    <source>
        <dbReference type="ARBA" id="ARBA00022980"/>
    </source>
</evidence>
<protein>
    <recommendedName>
        <fullName evidence="5 6">Large ribosomal subunit protein uL13</fullName>
    </recommendedName>
</protein>
<dbReference type="GO" id="GO:0003735">
    <property type="term" value="F:structural constituent of ribosome"/>
    <property type="evidence" value="ECO:0007669"/>
    <property type="project" value="InterPro"/>
</dbReference>
<keyword evidence="4 6" id="KW-0687">Ribonucleoprotein</keyword>
<dbReference type="PANTHER" id="PTHR11545">
    <property type="entry name" value="RIBOSOMAL PROTEIN L13"/>
    <property type="match status" value="1"/>
</dbReference>
<dbReference type="GO" id="GO:0006412">
    <property type="term" value="P:translation"/>
    <property type="evidence" value="ECO:0007669"/>
    <property type="project" value="UniProtKB-UniRule"/>
</dbReference>
<dbReference type="SUPFAM" id="SSF52161">
    <property type="entry name" value="Ribosomal protein L13"/>
    <property type="match status" value="1"/>
</dbReference>
<reference evidence="8" key="1">
    <citation type="submission" date="2020-05" db="EMBL/GenBank/DDBJ databases">
        <title>Frigoriglobus tundricola gen. nov., sp. nov., a psychrotolerant cellulolytic planctomycete of the family Gemmataceae with two divergent copies of 16S rRNA gene.</title>
        <authorList>
            <person name="Kulichevskaya I.S."/>
            <person name="Ivanova A.A."/>
            <person name="Naumoff D.G."/>
            <person name="Beletsky A.V."/>
            <person name="Rijpstra W.I.C."/>
            <person name="Sinninghe Damste J.S."/>
            <person name="Mardanov A.V."/>
            <person name="Ravin N.V."/>
            <person name="Dedysh S.N."/>
        </authorList>
    </citation>
    <scope>NUCLEOTIDE SEQUENCE [LARGE SCALE GENOMIC DNA]</scope>
    <source>
        <strain evidence="8">PL17</strain>
    </source>
</reference>
<dbReference type="GO" id="GO:0003729">
    <property type="term" value="F:mRNA binding"/>
    <property type="evidence" value="ECO:0007669"/>
    <property type="project" value="TreeGrafter"/>
</dbReference>
<sequence length="143" mass="16191">MSSFIANASTVQQKWVVIDATDLVVGRLAVTISNLLRGKHKVDFTPHCDTGDFVVVVNAEKVQFTGQKWEQKEYQDYSHYAGGQKITSAKEMLAKKPEEIIRRAVKRMMPRGPLGYKQLAKLKVYAGNQHPHQAQQPQELKLK</sequence>
<evidence type="ECO:0000313" key="7">
    <source>
        <dbReference type="EMBL" id="QJW93696.1"/>
    </source>
</evidence>
<comment type="similarity">
    <text evidence="1 6">Belongs to the universal ribosomal protein uL13 family.</text>
</comment>
<gene>
    <name evidence="6" type="primary">rplM</name>
    <name evidence="7" type="ORF">FTUN_1204</name>
</gene>